<proteinExistence type="inferred from homology"/>
<dbReference type="InterPro" id="IPR013824">
    <property type="entry name" value="Topo_IA_cen_sub1"/>
</dbReference>
<evidence type="ECO:0000256" key="5">
    <source>
        <dbReference type="ARBA" id="ARBA00023125"/>
    </source>
</evidence>
<dbReference type="Gene3D" id="1.10.460.10">
    <property type="entry name" value="Topoisomerase I, domain 2"/>
    <property type="match status" value="1"/>
</dbReference>
<dbReference type="EC" id="5.6.2.1" evidence="3"/>
<dbReference type="InterPro" id="IPR003602">
    <property type="entry name" value="Topo_IA_DNA-bd_dom"/>
</dbReference>
<dbReference type="EMBL" id="MN740418">
    <property type="protein sequence ID" value="QHU05680.1"/>
    <property type="molecule type" value="Genomic_DNA"/>
</dbReference>
<dbReference type="Pfam" id="PF01751">
    <property type="entry name" value="Toprim"/>
    <property type="match status" value="1"/>
</dbReference>
<evidence type="ECO:0000256" key="6">
    <source>
        <dbReference type="ARBA" id="ARBA00023235"/>
    </source>
</evidence>
<dbReference type="SUPFAM" id="SSF56712">
    <property type="entry name" value="Prokaryotic type I DNA topoisomerase"/>
    <property type="match status" value="1"/>
</dbReference>
<dbReference type="PRINTS" id="PR00417">
    <property type="entry name" value="PRTPISMRASEI"/>
</dbReference>
<dbReference type="PROSITE" id="PS52039">
    <property type="entry name" value="TOPO_IA_2"/>
    <property type="match status" value="1"/>
</dbReference>
<dbReference type="GO" id="GO:0003917">
    <property type="term" value="F:DNA topoisomerase type I (single strand cut, ATP-independent) activity"/>
    <property type="evidence" value="ECO:0007669"/>
    <property type="project" value="UniProtKB-EC"/>
</dbReference>
<comment type="similarity">
    <text evidence="2">Belongs to the type IA topoisomerase family.</text>
</comment>
<dbReference type="InterPro" id="IPR013826">
    <property type="entry name" value="Topo_IA_cen_sub3"/>
</dbReference>
<evidence type="ECO:0000256" key="3">
    <source>
        <dbReference type="ARBA" id="ARBA00012891"/>
    </source>
</evidence>
<dbReference type="InterPro" id="IPR013497">
    <property type="entry name" value="Topo_IA_cen"/>
</dbReference>
<dbReference type="SMART" id="SM00436">
    <property type="entry name" value="TOP1Bc"/>
    <property type="match status" value="1"/>
</dbReference>
<dbReference type="GO" id="GO:0003677">
    <property type="term" value="F:DNA binding"/>
    <property type="evidence" value="ECO:0007669"/>
    <property type="project" value="UniProtKB-KW"/>
</dbReference>
<dbReference type="InterPro" id="IPR003601">
    <property type="entry name" value="Topo_IA_2"/>
</dbReference>
<keyword evidence="5" id="KW-0238">DNA-binding</keyword>
<dbReference type="CDD" id="cd00186">
    <property type="entry name" value="TOP1Ac"/>
    <property type="match status" value="1"/>
</dbReference>
<dbReference type="PROSITE" id="PS50880">
    <property type="entry name" value="TOPRIM"/>
    <property type="match status" value="1"/>
</dbReference>
<keyword evidence="4" id="KW-0799">Topoisomerase</keyword>
<evidence type="ECO:0000313" key="9">
    <source>
        <dbReference type="EMBL" id="QHU05680.1"/>
    </source>
</evidence>
<dbReference type="InterPro" id="IPR023406">
    <property type="entry name" value="Topo_IA_AS"/>
</dbReference>
<comment type="catalytic activity">
    <reaction evidence="1">
        <text>ATP-independent breakage of single-stranded DNA, followed by passage and rejoining.</text>
        <dbReference type="EC" id="5.6.2.1"/>
    </reaction>
</comment>
<dbReference type="InterPro" id="IPR023405">
    <property type="entry name" value="Topo_IA_core_domain"/>
</dbReference>
<evidence type="ECO:0000259" key="8">
    <source>
        <dbReference type="PROSITE" id="PS52039"/>
    </source>
</evidence>
<dbReference type="SMART" id="SM00437">
    <property type="entry name" value="TOP1Ac"/>
    <property type="match status" value="1"/>
</dbReference>
<keyword evidence="6" id="KW-0413">Isomerase</keyword>
<name>A0A6C0JLP6_9ZZZZ</name>
<dbReference type="PROSITE" id="PS00396">
    <property type="entry name" value="TOPO_IA_1"/>
    <property type="match status" value="1"/>
</dbReference>
<sequence>MTILLIVESPSKCKIIEKYLGDKYKVIASCGHFRTLNKLEQIDFNTMDIKYTNEKPTVIKMLKEEVKKADEVILATDDDREGEAIAWHICQLCKLPLTTKRILFQEITETALKAALREPVTINMNRVNSQRTRQILDLYIGFTISPLLWKHIQHTLSAGRCQTPALRMIYEQEQAIKTQSYKTHFILYGLFTSNSIEFKIHNHIEQEDIIQFLEKCKGHTFTLHKGESKKITASPPSILITSTLQQRASQALSMSPQQVMRNAQTLYENGLITYMRTDCAVYSDDFIKQANEFIQSEYGTEYIGCIKQNEKKAHEGIRITHLEIKTIDIESGVNRLYDFIYKHTLQSCMSTNIIIQTPYILDFDFTYLSNHTHFKGWKILNKETNDKSWGSYLDNLKNITYDKIVAEEKLTSQEFHYSESQLIRQLEKEKIGRPSTFTGIIDSIEKKYVTKGHITGATISLNMYELTNNSIEETQENKIIEEDGKLIITELGIKVSEFCHSYFNDIFDYRFTENMETQLDLIEENKAEWTQIVKDFKVIVDKLLNVNIDVEKKKYKSLHCGLWKKNALVLKDGPHGFYIEYKGTSISLQKFKTPEIINHWIEEQSVSDIDKEEMITYIKNKDGYVITPNISIRNGPRGNYIFYKKPNMKKPKFYDCSEIKEYIENNDDDKIIDYIQKKYKII</sequence>
<dbReference type="AlphaFoldDB" id="A0A6C0JLP6"/>
<dbReference type="Gene3D" id="1.10.290.10">
    <property type="entry name" value="Topoisomerase I, domain 4"/>
    <property type="match status" value="1"/>
</dbReference>
<dbReference type="GO" id="GO:0006265">
    <property type="term" value="P:DNA topological change"/>
    <property type="evidence" value="ECO:0007669"/>
    <property type="project" value="InterPro"/>
</dbReference>
<organism evidence="9">
    <name type="scientific">viral metagenome</name>
    <dbReference type="NCBI Taxonomy" id="1070528"/>
    <lineage>
        <taxon>unclassified sequences</taxon>
        <taxon>metagenomes</taxon>
        <taxon>organismal metagenomes</taxon>
    </lineage>
</organism>
<dbReference type="InterPro" id="IPR006171">
    <property type="entry name" value="TOPRIM_dom"/>
</dbReference>
<evidence type="ECO:0000256" key="4">
    <source>
        <dbReference type="ARBA" id="ARBA00023029"/>
    </source>
</evidence>
<evidence type="ECO:0000256" key="2">
    <source>
        <dbReference type="ARBA" id="ARBA00009446"/>
    </source>
</evidence>
<dbReference type="PANTHER" id="PTHR42785">
    <property type="entry name" value="DNA TOPOISOMERASE, TYPE IA, CORE"/>
    <property type="match status" value="1"/>
</dbReference>
<dbReference type="SMART" id="SM00493">
    <property type="entry name" value="TOPRIM"/>
    <property type="match status" value="1"/>
</dbReference>
<reference evidence="9" key="1">
    <citation type="journal article" date="2020" name="Nature">
        <title>Giant virus diversity and host interactions through global metagenomics.</title>
        <authorList>
            <person name="Schulz F."/>
            <person name="Roux S."/>
            <person name="Paez-Espino D."/>
            <person name="Jungbluth S."/>
            <person name="Walsh D.A."/>
            <person name="Denef V.J."/>
            <person name="McMahon K.D."/>
            <person name="Konstantinidis K.T."/>
            <person name="Eloe-Fadrosh E.A."/>
            <person name="Kyrpides N.C."/>
            <person name="Woyke T."/>
        </authorList>
    </citation>
    <scope>NUCLEOTIDE SEQUENCE</scope>
    <source>
        <strain evidence="9">GVMAG-M-3300027736-24</strain>
    </source>
</reference>
<feature type="domain" description="Toprim" evidence="7">
    <location>
        <begin position="2"/>
        <end position="108"/>
    </location>
</feature>
<dbReference type="Gene3D" id="2.70.20.10">
    <property type="entry name" value="Topoisomerase I, domain 3"/>
    <property type="match status" value="1"/>
</dbReference>
<dbReference type="Gene3D" id="3.40.50.140">
    <property type="match status" value="1"/>
</dbReference>
<dbReference type="PANTHER" id="PTHR42785:SF1">
    <property type="entry name" value="DNA TOPOISOMERASE"/>
    <property type="match status" value="1"/>
</dbReference>
<evidence type="ECO:0000256" key="1">
    <source>
        <dbReference type="ARBA" id="ARBA00000213"/>
    </source>
</evidence>
<evidence type="ECO:0000259" key="7">
    <source>
        <dbReference type="PROSITE" id="PS50880"/>
    </source>
</evidence>
<dbReference type="Pfam" id="PF01131">
    <property type="entry name" value="Topoisom_bac"/>
    <property type="match status" value="2"/>
</dbReference>
<accession>A0A6C0JLP6</accession>
<dbReference type="InterPro" id="IPR000380">
    <property type="entry name" value="Topo_IA"/>
</dbReference>
<protein>
    <recommendedName>
        <fullName evidence="3">DNA topoisomerase</fullName>
        <ecNumber evidence="3">5.6.2.1</ecNumber>
    </recommendedName>
</protein>
<dbReference type="InterPro" id="IPR013825">
    <property type="entry name" value="Topo_IA_cen_sub2"/>
</dbReference>
<feature type="domain" description="Topo IA-type catalytic" evidence="8">
    <location>
        <begin position="123"/>
        <end position="544"/>
    </location>
</feature>